<keyword evidence="3" id="KW-1133">Transmembrane helix</keyword>
<dbReference type="HOGENOM" id="CLU_037236_0_1_1"/>
<evidence type="ECO:0000256" key="5">
    <source>
        <dbReference type="ARBA" id="ARBA00037847"/>
    </source>
</evidence>
<gene>
    <name evidence="7" type="ORF">PIIN_10482</name>
</gene>
<evidence type="ECO:0000256" key="3">
    <source>
        <dbReference type="ARBA" id="ARBA00022989"/>
    </source>
</evidence>
<feature type="compositionally biased region" description="Acidic residues" evidence="6">
    <location>
        <begin position="166"/>
        <end position="175"/>
    </location>
</feature>
<dbReference type="GO" id="GO:0012505">
    <property type="term" value="C:endomembrane system"/>
    <property type="evidence" value="ECO:0007669"/>
    <property type="project" value="UniProtKB-SubCell"/>
</dbReference>
<keyword evidence="1" id="KW-0812">Transmembrane</keyword>
<protein>
    <submittedName>
        <fullName evidence="7">Uncharacterized protein</fullName>
    </submittedName>
</protein>
<keyword evidence="2" id="KW-0732">Signal</keyword>
<dbReference type="Proteomes" id="UP000007148">
    <property type="component" value="Unassembled WGS sequence"/>
</dbReference>
<dbReference type="InParanoid" id="G4TYU6"/>
<name>G4TYU6_SERID</name>
<dbReference type="STRING" id="1109443.G4TYU6"/>
<dbReference type="InterPro" id="IPR052606">
    <property type="entry name" value="DnaJ_domain_protein"/>
</dbReference>
<dbReference type="PANTHER" id="PTHR44653">
    <property type="entry name" value="DNAJ HOMOLOG SUBFAMILY C MEMBER 1"/>
    <property type="match status" value="1"/>
</dbReference>
<feature type="region of interest" description="Disordered" evidence="6">
    <location>
        <begin position="163"/>
        <end position="205"/>
    </location>
</feature>
<evidence type="ECO:0000256" key="4">
    <source>
        <dbReference type="ARBA" id="ARBA00023136"/>
    </source>
</evidence>
<evidence type="ECO:0000256" key="6">
    <source>
        <dbReference type="SAM" id="MobiDB-lite"/>
    </source>
</evidence>
<evidence type="ECO:0000313" key="7">
    <source>
        <dbReference type="EMBL" id="CCA76489.1"/>
    </source>
</evidence>
<feature type="compositionally biased region" description="Basic residues" evidence="6">
    <location>
        <begin position="196"/>
        <end position="205"/>
    </location>
</feature>
<keyword evidence="4" id="KW-0472">Membrane</keyword>
<comment type="caution">
    <text evidence="7">The sequence shown here is derived from an EMBL/GenBank/DDBJ whole genome shotgun (WGS) entry which is preliminary data.</text>
</comment>
<accession>G4TYU6</accession>
<keyword evidence="8" id="KW-1185">Reference proteome</keyword>
<evidence type="ECO:0000256" key="1">
    <source>
        <dbReference type="ARBA" id="ARBA00022692"/>
    </source>
</evidence>
<dbReference type="EMBL" id="CAFZ01000785">
    <property type="protein sequence ID" value="CCA76489.1"/>
    <property type="molecule type" value="Genomic_DNA"/>
</dbReference>
<evidence type="ECO:0000256" key="2">
    <source>
        <dbReference type="ARBA" id="ARBA00022729"/>
    </source>
</evidence>
<proteinExistence type="predicted"/>
<reference evidence="7 8" key="1">
    <citation type="journal article" date="2011" name="PLoS Pathog.">
        <title>Endophytic Life Strategies Decoded by Genome and Transcriptome Analyses of the Mutualistic Root Symbiont Piriformospora indica.</title>
        <authorList>
            <person name="Zuccaro A."/>
            <person name="Lahrmann U."/>
            <person name="Guldener U."/>
            <person name="Langen G."/>
            <person name="Pfiffi S."/>
            <person name="Biedenkopf D."/>
            <person name="Wong P."/>
            <person name="Samans B."/>
            <person name="Grimm C."/>
            <person name="Basiewicz M."/>
            <person name="Murat C."/>
            <person name="Martin F."/>
            <person name="Kogel K.H."/>
        </authorList>
    </citation>
    <scope>NUCLEOTIDE SEQUENCE [LARGE SCALE GENOMIC DNA]</scope>
    <source>
        <strain evidence="7 8">DSM 11827</strain>
    </source>
</reference>
<sequence>MLMGRYDFWMKRGVPKWRGTGYYFNRFRPGLGMVLVFLTLFTSLLQNVVHRMTYKSELERVRTFMLLARKAAWGPKLQRSEAARKVKVNIRGNPDVEGEEQVSIPGRTVEMLVQGDEVYILDGNERHILDESTPIKPSWRRTWPVVLAVWAMGLVMGKKEEMAEMGGEEDEEVADGYEVVQEDEAKGAPAGPTKTGSRRRKGVKK</sequence>
<organism evidence="7 8">
    <name type="scientific">Serendipita indica (strain DSM 11827)</name>
    <name type="common">Root endophyte fungus</name>
    <name type="synonym">Piriformospora indica</name>
    <dbReference type="NCBI Taxonomy" id="1109443"/>
    <lineage>
        <taxon>Eukaryota</taxon>
        <taxon>Fungi</taxon>
        <taxon>Dikarya</taxon>
        <taxon>Basidiomycota</taxon>
        <taxon>Agaricomycotina</taxon>
        <taxon>Agaricomycetes</taxon>
        <taxon>Sebacinales</taxon>
        <taxon>Serendipitaceae</taxon>
        <taxon>Serendipita</taxon>
    </lineage>
</organism>
<dbReference type="PANTHER" id="PTHR44653:SF2">
    <property type="entry name" value="DNAJ HOMOLOG SUBFAMILY C MEMBER 1"/>
    <property type="match status" value="1"/>
</dbReference>
<evidence type="ECO:0000313" key="8">
    <source>
        <dbReference type="Proteomes" id="UP000007148"/>
    </source>
</evidence>
<dbReference type="AlphaFoldDB" id="G4TYU6"/>
<comment type="subcellular location">
    <subcellularLocation>
        <location evidence="5">Endomembrane system</location>
        <topology evidence="5">Single-pass membrane protein</topology>
    </subcellularLocation>
</comment>
<dbReference type="eggNOG" id="KOG0724">
    <property type="taxonomic scope" value="Eukaryota"/>
</dbReference>
<dbReference type="OrthoDB" id="413400at2759"/>